<dbReference type="GO" id="GO:0005778">
    <property type="term" value="C:peroxisomal membrane"/>
    <property type="evidence" value="ECO:0007669"/>
    <property type="project" value="TreeGrafter"/>
</dbReference>
<evidence type="ECO:0000259" key="8">
    <source>
        <dbReference type="Pfam" id="PF17862"/>
    </source>
</evidence>
<dbReference type="GO" id="GO:0016558">
    <property type="term" value="P:protein import into peroxisome matrix"/>
    <property type="evidence" value="ECO:0007669"/>
    <property type="project" value="TreeGrafter"/>
</dbReference>
<feature type="domain" description="AAA ATPase AAA+ lid" evidence="8">
    <location>
        <begin position="120"/>
        <end position="161"/>
    </location>
</feature>
<dbReference type="PANTHER" id="PTHR23077:SF12">
    <property type="entry name" value="PEROXISOMAL ATPASE PEX1"/>
    <property type="match status" value="1"/>
</dbReference>
<dbReference type="InterPro" id="IPR003959">
    <property type="entry name" value="ATPase_AAA_core"/>
</dbReference>
<keyword evidence="2 6" id="KW-0547">Nucleotide-binding</keyword>
<dbReference type="GO" id="GO:0005829">
    <property type="term" value="C:cytosol"/>
    <property type="evidence" value="ECO:0007669"/>
    <property type="project" value="TreeGrafter"/>
</dbReference>
<reference evidence="10" key="1">
    <citation type="submission" date="2022-11" db="UniProtKB">
        <authorList>
            <consortium name="WormBaseParasite"/>
        </authorList>
    </citation>
    <scope>IDENTIFICATION</scope>
</reference>
<dbReference type="InterPro" id="IPR050168">
    <property type="entry name" value="AAA_ATPase_domain"/>
</dbReference>
<dbReference type="Proteomes" id="UP000887566">
    <property type="component" value="Unplaced"/>
</dbReference>
<dbReference type="FunFam" id="1.10.8.60:FF:000105">
    <property type="entry name" value="PeRoXisome assembly factor"/>
    <property type="match status" value="1"/>
</dbReference>
<dbReference type="Gene3D" id="1.10.8.60">
    <property type="match status" value="1"/>
</dbReference>
<keyword evidence="3 6" id="KW-0067">ATP-binding</keyword>
<dbReference type="InterPro" id="IPR027417">
    <property type="entry name" value="P-loop_NTPase"/>
</dbReference>
<evidence type="ECO:0000256" key="1">
    <source>
        <dbReference type="ARBA" id="ARBA00022737"/>
    </source>
</evidence>
<dbReference type="InterPro" id="IPR041569">
    <property type="entry name" value="AAA_lid_3"/>
</dbReference>
<organism evidence="9 10">
    <name type="scientific">Plectus sambesii</name>
    <dbReference type="NCBI Taxonomy" id="2011161"/>
    <lineage>
        <taxon>Eukaryota</taxon>
        <taxon>Metazoa</taxon>
        <taxon>Ecdysozoa</taxon>
        <taxon>Nematoda</taxon>
        <taxon>Chromadorea</taxon>
        <taxon>Plectida</taxon>
        <taxon>Plectina</taxon>
        <taxon>Plectoidea</taxon>
        <taxon>Plectidae</taxon>
        <taxon>Plectus</taxon>
    </lineage>
</organism>
<dbReference type="PROSITE" id="PS00674">
    <property type="entry name" value="AAA"/>
    <property type="match status" value="1"/>
</dbReference>
<sequence>MKPVRSLQHAFRLANFVGSARSSKPCLIFFDEFDALAPRRGHDSTGVTDRVVNQLLTELDGVEQLQGVFVLAATSRPDLLDPALLRPGRLDRLLFCGPPNLQDRREILMALTRNVQLDHSVQLDKLARATGGWTGADLKALITNAQLNAVHRLQKSGGLKQLSEGERISIDQIDLNASLQETAPKMAEETALLSKIDQHLPVGQRVTLA</sequence>
<name>A0A914WLH7_9BILA</name>
<accession>A0A914WLH7</accession>
<evidence type="ECO:0000259" key="7">
    <source>
        <dbReference type="Pfam" id="PF00004"/>
    </source>
</evidence>
<proteinExistence type="inferred from homology"/>
<comment type="similarity">
    <text evidence="6">Belongs to the AAA ATPase family.</text>
</comment>
<dbReference type="PANTHER" id="PTHR23077">
    <property type="entry name" value="AAA-FAMILY ATPASE"/>
    <property type="match status" value="1"/>
</dbReference>
<dbReference type="Pfam" id="PF17862">
    <property type="entry name" value="AAA_lid_3"/>
    <property type="match status" value="1"/>
</dbReference>
<protein>
    <recommendedName>
        <fullName evidence="5">Peroxisomal ATPase PEX1</fullName>
    </recommendedName>
    <alternativeName>
        <fullName evidence="4">Peroxin-1</fullName>
    </alternativeName>
</protein>
<dbReference type="GO" id="GO:0016887">
    <property type="term" value="F:ATP hydrolysis activity"/>
    <property type="evidence" value="ECO:0007669"/>
    <property type="project" value="InterPro"/>
</dbReference>
<evidence type="ECO:0000256" key="5">
    <source>
        <dbReference type="ARBA" id="ARBA00034532"/>
    </source>
</evidence>
<dbReference type="Pfam" id="PF00004">
    <property type="entry name" value="AAA"/>
    <property type="match status" value="1"/>
</dbReference>
<keyword evidence="1" id="KW-0677">Repeat</keyword>
<dbReference type="AlphaFoldDB" id="A0A914WLH7"/>
<dbReference type="InterPro" id="IPR003960">
    <property type="entry name" value="ATPase_AAA_CS"/>
</dbReference>
<dbReference type="Gene3D" id="3.40.50.300">
    <property type="entry name" value="P-loop containing nucleotide triphosphate hydrolases"/>
    <property type="match status" value="1"/>
</dbReference>
<dbReference type="WBParaSite" id="PSAMB.scaffold463size50280.g6160.t1">
    <property type="protein sequence ID" value="PSAMB.scaffold463size50280.g6160.t1"/>
    <property type="gene ID" value="PSAMB.scaffold463size50280.g6160"/>
</dbReference>
<evidence type="ECO:0000256" key="3">
    <source>
        <dbReference type="ARBA" id="ARBA00022840"/>
    </source>
</evidence>
<dbReference type="SUPFAM" id="SSF52540">
    <property type="entry name" value="P-loop containing nucleoside triphosphate hydrolases"/>
    <property type="match status" value="1"/>
</dbReference>
<evidence type="ECO:0000256" key="6">
    <source>
        <dbReference type="RuleBase" id="RU003651"/>
    </source>
</evidence>
<evidence type="ECO:0000256" key="2">
    <source>
        <dbReference type="ARBA" id="ARBA00022741"/>
    </source>
</evidence>
<keyword evidence="9" id="KW-1185">Reference proteome</keyword>
<evidence type="ECO:0000313" key="10">
    <source>
        <dbReference type="WBParaSite" id="PSAMB.scaffold463size50280.g6160.t1"/>
    </source>
</evidence>
<dbReference type="GO" id="GO:0005524">
    <property type="term" value="F:ATP binding"/>
    <property type="evidence" value="ECO:0007669"/>
    <property type="project" value="UniProtKB-KW"/>
</dbReference>
<evidence type="ECO:0000256" key="4">
    <source>
        <dbReference type="ARBA" id="ARBA00032509"/>
    </source>
</evidence>
<evidence type="ECO:0000313" key="9">
    <source>
        <dbReference type="Proteomes" id="UP000887566"/>
    </source>
</evidence>
<feature type="domain" description="ATPase AAA-type core" evidence="7">
    <location>
        <begin position="12"/>
        <end position="96"/>
    </location>
</feature>